<evidence type="ECO:0000313" key="2">
    <source>
        <dbReference type="Proteomes" id="UP000886998"/>
    </source>
</evidence>
<sequence>MPNSRFPVISMYRSEEAVVTRLQVCLSFVKTFQEFRNCFRSVENACFERSFTSLCFVNCMPHSILGCCDKLSSPYTLKLNVLQKFIQTFTLRKSLDLPLDDVTL</sequence>
<protein>
    <submittedName>
        <fullName evidence="1">Uncharacterized protein</fullName>
    </submittedName>
</protein>
<comment type="caution">
    <text evidence="1">The sequence shown here is derived from an EMBL/GenBank/DDBJ whole genome shotgun (WGS) entry which is preliminary data.</text>
</comment>
<dbReference type="AlphaFoldDB" id="A0A8X6XTG6"/>
<dbReference type="Proteomes" id="UP000886998">
    <property type="component" value="Unassembled WGS sequence"/>
</dbReference>
<proteinExistence type="predicted"/>
<reference evidence="1" key="1">
    <citation type="submission" date="2020-08" db="EMBL/GenBank/DDBJ databases">
        <title>Multicomponent nature underlies the extraordinary mechanical properties of spider dragline silk.</title>
        <authorList>
            <person name="Kono N."/>
            <person name="Nakamura H."/>
            <person name="Mori M."/>
            <person name="Yoshida Y."/>
            <person name="Ohtoshi R."/>
            <person name="Malay A.D."/>
            <person name="Moran D.A.P."/>
            <person name="Tomita M."/>
            <person name="Numata K."/>
            <person name="Arakawa K."/>
        </authorList>
    </citation>
    <scope>NUCLEOTIDE SEQUENCE</scope>
</reference>
<gene>
    <name evidence="1" type="ORF">TNIN_180501</name>
</gene>
<organism evidence="1 2">
    <name type="scientific">Trichonephila inaurata madagascariensis</name>
    <dbReference type="NCBI Taxonomy" id="2747483"/>
    <lineage>
        <taxon>Eukaryota</taxon>
        <taxon>Metazoa</taxon>
        <taxon>Ecdysozoa</taxon>
        <taxon>Arthropoda</taxon>
        <taxon>Chelicerata</taxon>
        <taxon>Arachnida</taxon>
        <taxon>Araneae</taxon>
        <taxon>Araneomorphae</taxon>
        <taxon>Entelegynae</taxon>
        <taxon>Araneoidea</taxon>
        <taxon>Nephilidae</taxon>
        <taxon>Trichonephila</taxon>
        <taxon>Trichonephila inaurata</taxon>
    </lineage>
</organism>
<accession>A0A8X6XTG6</accession>
<dbReference type="EMBL" id="BMAV01012401">
    <property type="protein sequence ID" value="GFY59046.1"/>
    <property type="molecule type" value="Genomic_DNA"/>
</dbReference>
<name>A0A8X6XTG6_9ARAC</name>
<keyword evidence="2" id="KW-1185">Reference proteome</keyword>
<evidence type="ECO:0000313" key="1">
    <source>
        <dbReference type="EMBL" id="GFY59046.1"/>
    </source>
</evidence>